<name>A0A1V4EQK5_9BACL</name>
<organism evidence="3 4">
    <name type="scientific">Ferroacidibacillus organovorans</name>
    <dbReference type="NCBI Taxonomy" id="1765683"/>
    <lineage>
        <taxon>Bacteria</taxon>
        <taxon>Bacillati</taxon>
        <taxon>Bacillota</taxon>
        <taxon>Bacilli</taxon>
        <taxon>Bacillales</taxon>
        <taxon>Alicyclobacillaceae</taxon>
        <taxon>Ferroacidibacillus</taxon>
    </lineage>
</organism>
<dbReference type="InterPro" id="IPR011761">
    <property type="entry name" value="ATP-grasp"/>
</dbReference>
<reference evidence="3 4" key="1">
    <citation type="submission" date="2017-02" db="EMBL/GenBank/DDBJ databases">
        <title>Draft genome of Acidibacillus ferrooxidans Huett2.</title>
        <authorList>
            <person name="Schopf S."/>
        </authorList>
    </citation>
    <scope>NUCLEOTIDE SEQUENCE [LARGE SCALE GENOMIC DNA]</scope>
    <source>
        <strain evidence="3 4">Huett2</strain>
    </source>
</reference>
<keyword evidence="4" id="KW-1185">Reference proteome</keyword>
<dbReference type="Pfam" id="PF14398">
    <property type="entry name" value="ATPgrasp_YheCD"/>
    <property type="match status" value="1"/>
</dbReference>
<comment type="caution">
    <text evidence="3">The sequence shown here is derived from an EMBL/GenBank/DDBJ whole genome shotgun (WGS) entry which is preliminary data.</text>
</comment>
<dbReference type="GO" id="GO:0005524">
    <property type="term" value="F:ATP binding"/>
    <property type="evidence" value="ECO:0007669"/>
    <property type="project" value="UniProtKB-UniRule"/>
</dbReference>
<evidence type="ECO:0000259" key="2">
    <source>
        <dbReference type="PROSITE" id="PS50975"/>
    </source>
</evidence>
<dbReference type="Proteomes" id="UP000190229">
    <property type="component" value="Unassembled WGS sequence"/>
</dbReference>
<dbReference type="Gene3D" id="3.30.470.20">
    <property type="entry name" value="ATP-grasp fold, B domain"/>
    <property type="match status" value="1"/>
</dbReference>
<dbReference type="RefSeq" id="WP_079291717.1">
    <property type="nucleotide sequence ID" value="NZ_MWPS01000043.1"/>
</dbReference>
<sequence>MSRTKLLGVATTVNPLMQRVRPSFFFELADHAKRMDHRVVLLDPRAYGDAKRGFTGLLDEGSKNDSHFVRKSGLQLDAIYENVFVHLVMKGMARPLRRDAEHLHIPLFNPLVPGKSVMNGWVQKLSDGVIRAPKTIAVHDVEQITTFFERNQTAYLKPIGGYGGRNVFRVLRTPRGFTMQCDRYLEQGKIRRELTSSEFRAFTRQLLLRRPHLIQEEIPLVHVDQGRMDFRVVVQRDVNGAWRRIGIVPKVANRGGVVTNLVAGGHRLSLGEAKIAYEKNFGVFPEDKLEQAACTLSEMVAGKLPTFGIAGYDLGLDADGRVWFIEMNPKPARSLLTREMRKVSARYTAEFAVFLAR</sequence>
<dbReference type="GO" id="GO:0046872">
    <property type="term" value="F:metal ion binding"/>
    <property type="evidence" value="ECO:0007669"/>
    <property type="project" value="InterPro"/>
</dbReference>
<dbReference type="SUPFAM" id="SSF56059">
    <property type="entry name" value="Glutathione synthetase ATP-binding domain-like"/>
    <property type="match status" value="1"/>
</dbReference>
<evidence type="ECO:0000313" key="3">
    <source>
        <dbReference type="EMBL" id="OPG15203.1"/>
    </source>
</evidence>
<dbReference type="AlphaFoldDB" id="A0A1V4EQK5"/>
<evidence type="ECO:0000313" key="4">
    <source>
        <dbReference type="Proteomes" id="UP000190229"/>
    </source>
</evidence>
<protein>
    <recommendedName>
        <fullName evidence="2">ATP-grasp domain-containing protein</fullName>
    </recommendedName>
</protein>
<keyword evidence="1" id="KW-0067">ATP-binding</keyword>
<dbReference type="PROSITE" id="PS50975">
    <property type="entry name" value="ATP_GRASP"/>
    <property type="match status" value="1"/>
</dbReference>
<evidence type="ECO:0000256" key="1">
    <source>
        <dbReference type="PROSITE-ProRule" id="PRU00409"/>
    </source>
</evidence>
<keyword evidence="1" id="KW-0547">Nucleotide-binding</keyword>
<accession>A0A1V4EQK5</accession>
<dbReference type="EMBL" id="MWPS01000043">
    <property type="protein sequence ID" value="OPG15203.1"/>
    <property type="molecule type" value="Genomic_DNA"/>
</dbReference>
<dbReference type="InterPro" id="IPR026838">
    <property type="entry name" value="YheC/D"/>
</dbReference>
<feature type="domain" description="ATP-grasp" evidence="2">
    <location>
        <begin position="122"/>
        <end position="356"/>
    </location>
</feature>
<gene>
    <name evidence="3" type="ORF">B2M26_13740</name>
</gene>
<proteinExistence type="predicted"/>